<dbReference type="InterPro" id="IPR036249">
    <property type="entry name" value="Thioredoxin-like_sf"/>
</dbReference>
<dbReference type="EMBL" id="RRCN01000001">
    <property type="protein sequence ID" value="RRJ67288.1"/>
    <property type="molecule type" value="Genomic_DNA"/>
</dbReference>
<feature type="chain" id="PRO_5039670341" evidence="5">
    <location>
        <begin position="19"/>
        <end position="191"/>
    </location>
</feature>
<proteinExistence type="inferred from homology"/>
<evidence type="ECO:0000259" key="6">
    <source>
        <dbReference type="PROSITE" id="PS51352"/>
    </source>
</evidence>
<dbReference type="OrthoDB" id="9811998at2"/>
<keyword evidence="4" id="KW-1015">Disulfide bond</keyword>
<evidence type="ECO:0000313" key="8">
    <source>
        <dbReference type="Proteomes" id="UP000267017"/>
    </source>
</evidence>
<organism evidence="7 8">
    <name type="scientific">Paenibacillus oralis</name>
    <dbReference type="NCBI Taxonomy" id="2490856"/>
    <lineage>
        <taxon>Bacteria</taxon>
        <taxon>Bacillati</taxon>
        <taxon>Bacillota</taxon>
        <taxon>Bacilli</taxon>
        <taxon>Bacillales</taxon>
        <taxon>Paenibacillaceae</taxon>
        <taxon>Paenibacillus</taxon>
    </lineage>
</organism>
<comment type="similarity">
    <text evidence="1">Belongs to the SCO1/2 family.</text>
</comment>
<protein>
    <submittedName>
        <fullName evidence="7">SCO family protein</fullName>
    </submittedName>
</protein>
<evidence type="ECO:0000313" key="7">
    <source>
        <dbReference type="EMBL" id="RRJ67288.1"/>
    </source>
</evidence>
<dbReference type="Proteomes" id="UP000267017">
    <property type="component" value="Unassembled WGS sequence"/>
</dbReference>
<dbReference type="GO" id="GO:0046872">
    <property type="term" value="F:metal ion binding"/>
    <property type="evidence" value="ECO:0007669"/>
    <property type="project" value="UniProtKB-KW"/>
</dbReference>
<dbReference type="InterPro" id="IPR003782">
    <property type="entry name" value="SCO1/SenC"/>
</dbReference>
<feature type="binding site" evidence="3">
    <location>
        <position position="154"/>
    </location>
    <ligand>
        <name>Cu cation</name>
        <dbReference type="ChEBI" id="CHEBI:23378"/>
    </ligand>
</feature>
<feature type="disulfide bond" description="Redox-active" evidence="4">
    <location>
        <begin position="64"/>
        <end position="68"/>
    </location>
</feature>
<feature type="binding site" evidence="3">
    <location>
        <position position="64"/>
    </location>
    <ligand>
        <name>Cu cation</name>
        <dbReference type="ChEBI" id="CHEBI:23378"/>
    </ligand>
</feature>
<dbReference type="PANTHER" id="PTHR12151:SF25">
    <property type="entry name" value="LINALOOL DEHYDRATASE_ISOMERASE DOMAIN-CONTAINING PROTEIN"/>
    <property type="match status" value="1"/>
</dbReference>
<dbReference type="SUPFAM" id="SSF52833">
    <property type="entry name" value="Thioredoxin-like"/>
    <property type="match status" value="1"/>
</dbReference>
<comment type="caution">
    <text evidence="7">The sequence shown here is derived from an EMBL/GenBank/DDBJ whole genome shotgun (WGS) entry which is preliminary data.</text>
</comment>
<keyword evidence="2 3" id="KW-0186">Copper</keyword>
<gene>
    <name evidence="7" type="ORF">EHV15_33445</name>
</gene>
<evidence type="ECO:0000256" key="1">
    <source>
        <dbReference type="ARBA" id="ARBA00010996"/>
    </source>
</evidence>
<dbReference type="PANTHER" id="PTHR12151">
    <property type="entry name" value="ELECTRON TRANSPORT PROTIN SCO1/SENC FAMILY MEMBER"/>
    <property type="match status" value="1"/>
</dbReference>
<keyword evidence="3" id="KW-0479">Metal-binding</keyword>
<keyword evidence="8" id="KW-1185">Reference proteome</keyword>
<dbReference type="PROSITE" id="PS51352">
    <property type="entry name" value="THIOREDOXIN_2"/>
    <property type="match status" value="1"/>
</dbReference>
<dbReference type="Pfam" id="PF02630">
    <property type="entry name" value="SCO1-SenC"/>
    <property type="match status" value="1"/>
</dbReference>
<evidence type="ECO:0000256" key="4">
    <source>
        <dbReference type="PIRSR" id="PIRSR603782-2"/>
    </source>
</evidence>
<feature type="signal peptide" evidence="5">
    <location>
        <begin position="1"/>
        <end position="18"/>
    </location>
</feature>
<accession>A0A3P3UCD3</accession>
<name>A0A3P3UCD3_9BACL</name>
<feature type="domain" description="Thioredoxin" evidence="6">
    <location>
        <begin position="26"/>
        <end position="191"/>
    </location>
</feature>
<sequence length="191" mass="21326">MKKTVVIGLLILSLMISAACGSSKPNQLNYPVEPFSFTNQDEMEVSLSDLQGKVWIADFIFTYCETVCPTMTANMAELQKRLKSADVEAELISFSVDPERDDPAALRSYLEKFDADFTNWSALTGYGFEEIKTFVLKSFKAPISKDGASDQVIHGTSFYLVDQSGTVVAKYDGMENTPYEKIIKDIKTLLR</sequence>
<dbReference type="RefSeq" id="WP_128635067.1">
    <property type="nucleotide sequence ID" value="NZ_RRCN01000001.1"/>
</dbReference>
<dbReference type="CDD" id="cd02968">
    <property type="entry name" value="SCO"/>
    <property type="match status" value="1"/>
</dbReference>
<evidence type="ECO:0000256" key="2">
    <source>
        <dbReference type="ARBA" id="ARBA00023008"/>
    </source>
</evidence>
<dbReference type="Gene3D" id="3.40.30.10">
    <property type="entry name" value="Glutaredoxin"/>
    <property type="match status" value="1"/>
</dbReference>
<evidence type="ECO:0000256" key="5">
    <source>
        <dbReference type="SAM" id="SignalP"/>
    </source>
</evidence>
<dbReference type="AlphaFoldDB" id="A0A3P3UCD3"/>
<dbReference type="PROSITE" id="PS51257">
    <property type="entry name" value="PROKAR_LIPOPROTEIN"/>
    <property type="match status" value="1"/>
</dbReference>
<dbReference type="InterPro" id="IPR013766">
    <property type="entry name" value="Thioredoxin_domain"/>
</dbReference>
<evidence type="ECO:0000256" key="3">
    <source>
        <dbReference type="PIRSR" id="PIRSR603782-1"/>
    </source>
</evidence>
<feature type="binding site" evidence="3">
    <location>
        <position position="68"/>
    </location>
    <ligand>
        <name>Cu cation</name>
        <dbReference type="ChEBI" id="CHEBI:23378"/>
    </ligand>
</feature>
<keyword evidence="5" id="KW-0732">Signal</keyword>
<reference evidence="7 8" key="1">
    <citation type="submission" date="2018-11" db="EMBL/GenBank/DDBJ databases">
        <title>Genome sequencing of Paenibacillus sp. KCOM 3021 (= ChDC PVNT-B20).</title>
        <authorList>
            <person name="Kook J.-K."/>
            <person name="Park S.-N."/>
            <person name="Lim Y.K."/>
        </authorList>
    </citation>
    <scope>NUCLEOTIDE SEQUENCE [LARGE SCALE GENOMIC DNA]</scope>
    <source>
        <strain evidence="7 8">KCOM 3021</strain>
    </source>
</reference>